<dbReference type="PANTHER" id="PTHR33179:SF39">
    <property type="entry name" value="VQ MOTIF PROTEIN"/>
    <property type="match status" value="1"/>
</dbReference>
<feature type="domain" description="VQ" evidence="1">
    <location>
        <begin position="42"/>
        <end position="67"/>
    </location>
</feature>
<protein>
    <recommendedName>
        <fullName evidence="1">VQ domain-containing protein</fullName>
    </recommendedName>
</protein>
<comment type="caution">
    <text evidence="2">The sequence shown here is derived from an EMBL/GenBank/DDBJ whole genome shotgun (WGS) entry which is preliminary data.</text>
</comment>
<dbReference type="Gramene" id="OE9A072394T1">
    <property type="protein sequence ID" value="OE9A072394C1"/>
    <property type="gene ID" value="OE9A072394"/>
</dbReference>
<dbReference type="InterPro" id="IPR039609">
    <property type="entry name" value="VQ_15/22"/>
</dbReference>
<dbReference type="AlphaFoldDB" id="A0A8S0UXI5"/>
<dbReference type="InterPro" id="IPR008889">
    <property type="entry name" value="VQ"/>
</dbReference>
<dbReference type="OrthoDB" id="1726347at2759"/>
<sequence length="184" mass="20566">MQRSDGIMSTKYSCSVPDTDIIPKEGSIDKPIRKRSKASKNAPTTLLNANTTNFRALVQKFTGCRSAGAYKGPITLNFAVPHNDFNETSTTSLLGYNYHTQKTHEQHQSYQHQQEDEKFHEDQGGFSSYDSNVVSEDAFVSTFCNPTSKELTLDDFDFDNILFRDLPGDYSSAGTMVNDDFGGY</sequence>
<proteinExistence type="predicted"/>
<accession>A0A8S0UXI5</accession>
<dbReference type="Pfam" id="PF05678">
    <property type="entry name" value="VQ"/>
    <property type="match status" value="1"/>
</dbReference>
<keyword evidence="3" id="KW-1185">Reference proteome</keyword>
<gene>
    <name evidence="2" type="ORF">OLEA9_A072394</name>
</gene>
<evidence type="ECO:0000313" key="2">
    <source>
        <dbReference type="EMBL" id="CAA3022892.1"/>
    </source>
</evidence>
<evidence type="ECO:0000259" key="1">
    <source>
        <dbReference type="Pfam" id="PF05678"/>
    </source>
</evidence>
<evidence type="ECO:0000313" key="3">
    <source>
        <dbReference type="Proteomes" id="UP000594638"/>
    </source>
</evidence>
<organism evidence="2 3">
    <name type="scientific">Olea europaea subsp. europaea</name>
    <dbReference type="NCBI Taxonomy" id="158383"/>
    <lineage>
        <taxon>Eukaryota</taxon>
        <taxon>Viridiplantae</taxon>
        <taxon>Streptophyta</taxon>
        <taxon>Embryophyta</taxon>
        <taxon>Tracheophyta</taxon>
        <taxon>Spermatophyta</taxon>
        <taxon>Magnoliopsida</taxon>
        <taxon>eudicotyledons</taxon>
        <taxon>Gunneridae</taxon>
        <taxon>Pentapetalae</taxon>
        <taxon>asterids</taxon>
        <taxon>lamiids</taxon>
        <taxon>Lamiales</taxon>
        <taxon>Oleaceae</taxon>
        <taxon>Oleeae</taxon>
        <taxon>Olea</taxon>
    </lineage>
</organism>
<dbReference type="Proteomes" id="UP000594638">
    <property type="component" value="Unassembled WGS sequence"/>
</dbReference>
<dbReference type="PANTHER" id="PTHR33179">
    <property type="entry name" value="VQ MOTIF-CONTAINING PROTEIN"/>
    <property type="match status" value="1"/>
</dbReference>
<dbReference type="EMBL" id="CACTIH010009079">
    <property type="protein sequence ID" value="CAA3022892.1"/>
    <property type="molecule type" value="Genomic_DNA"/>
</dbReference>
<name>A0A8S0UXI5_OLEEU</name>
<reference evidence="2 3" key="1">
    <citation type="submission" date="2019-12" db="EMBL/GenBank/DDBJ databases">
        <authorList>
            <person name="Alioto T."/>
            <person name="Alioto T."/>
            <person name="Gomez Garrido J."/>
        </authorList>
    </citation>
    <scope>NUCLEOTIDE SEQUENCE [LARGE SCALE GENOMIC DNA]</scope>
</reference>